<dbReference type="AlphaFoldDB" id="G7DZV9"/>
<dbReference type="EMBL" id="BABT02000076">
    <property type="protein sequence ID" value="GAA96119.1"/>
    <property type="molecule type" value="Genomic_DNA"/>
</dbReference>
<dbReference type="Gene3D" id="1.20.120.350">
    <property type="entry name" value="Voltage-gated potassium channels. Chain C"/>
    <property type="match status" value="1"/>
</dbReference>
<dbReference type="GO" id="GO:0016020">
    <property type="term" value="C:membrane"/>
    <property type="evidence" value="ECO:0007669"/>
    <property type="project" value="UniProtKB-SubCell"/>
</dbReference>
<keyword evidence="2 6" id="KW-0812">Transmembrane</keyword>
<proteinExistence type="predicted"/>
<comment type="caution">
    <text evidence="7">The sequence shown here is derived from an EMBL/GenBank/DDBJ whole genome shotgun (WGS) entry which is preliminary data.</text>
</comment>
<keyword evidence="3 6" id="KW-1133">Transmembrane helix</keyword>
<organism evidence="7 8">
    <name type="scientific">Mixia osmundae (strain CBS 9802 / IAM 14324 / JCM 22182 / KY 12970)</name>
    <dbReference type="NCBI Taxonomy" id="764103"/>
    <lineage>
        <taxon>Eukaryota</taxon>
        <taxon>Fungi</taxon>
        <taxon>Dikarya</taxon>
        <taxon>Basidiomycota</taxon>
        <taxon>Pucciniomycotina</taxon>
        <taxon>Mixiomycetes</taxon>
        <taxon>Mixiales</taxon>
        <taxon>Mixiaceae</taxon>
        <taxon>Mixia</taxon>
    </lineage>
</organism>
<accession>G7DZV9</accession>
<keyword evidence="4 6" id="KW-0472">Membrane</keyword>
<dbReference type="PANTHER" id="PTHR38483:SF1">
    <property type="entry name" value="ION TRANSPORT DOMAIN-CONTAINING PROTEIN"/>
    <property type="match status" value="1"/>
</dbReference>
<feature type="transmembrane region" description="Helical" evidence="6">
    <location>
        <begin position="94"/>
        <end position="117"/>
    </location>
</feature>
<dbReference type="RefSeq" id="XP_014570746.1">
    <property type="nucleotide sequence ID" value="XM_014715260.1"/>
</dbReference>
<feature type="transmembrane region" description="Helical" evidence="6">
    <location>
        <begin position="129"/>
        <end position="149"/>
    </location>
</feature>
<gene>
    <name evidence="7" type="primary">Mo02780</name>
    <name evidence="7" type="ORF">E5Q_02780</name>
</gene>
<reference evidence="7 8" key="1">
    <citation type="journal article" date="2011" name="J. Gen. Appl. Microbiol.">
        <title>Draft genome sequencing of the enigmatic basidiomycete Mixia osmundae.</title>
        <authorList>
            <person name="Nishida H."/>
            <person name="Nagatsuka Y."/>
            <person name="Sugiyama J."/>
        </authorList>
    </citation>
    <scope>NUCLEOTIDE SEQUENCE [LARGE SCALE GENOMIC DNA]</scope>
    <source>
        <strain evidence="8">CBS 9802 / IAM 14324 / JCM 22182 / KY 12970</strain>
    </source>
</reference>
<dbReference type="InParanoid" id="G7DZV9"/>
<protein>
    <recommendedName>
        <fullName evidence="9">Ion transport domain-containing protein</fullName>
    </recommendedName>
</protein>
<evidence type="ECO:0000256" key="1">
    <source>
        <dbReference type="ARBA" id="ARBA00004141"/>
    </source>
</evidence>
<feature type="transmembrane region" description="Helical" evidence="6">
    <location>
        <begin position="67"/>
        <end position="88"/>
    </location>
</feature>
<dbReference type="Proteomes" id="UP000009131">
    <property type="component" value="Unassembled WGS sequence"/>
</dbReference>
<dbReference type="OMA" id="MSDMPRA"/>
<keyword evidence="8" id="KW-1185">Reference proteome</keyword>
<name>G7DZV9_MIXOS</name>
<evidence type="ECO:0000256" key="4">
    <source>
        <dbReference type="ARBA" id="ARBA00023136"/>
    </source>
</evidence>
<sequence length="249" mass="27581">MASPAGSPALSTPLLQDPEEVQPNMAPHRSTTPDRYADGPIPSRSQYYMTRQEFVRGVANRFVFSQLYIYLYLSMAVLSLTTVVLSLVSDCPGLAFYILEIVVNTAMILEVVIRLVAFGKQFWKSHFNTLDLVITIFCTVTVVVVFLSGCSAKGEEIFDTLLLVARNTIQFGRLAIVMRRSGKSIFSRVPAIDLQAARDARYQLDMDLEDEEAQLSDRMASGGDSTARSKRKAQNGQAFMIDSDEEGGD</sequence>
<feature type="region of interest" description="Disordered" evidence="5">
    <location>
        <begin position="1"/>
        <end position="41"/>
    </location>
</feature>
<dbReference type="eggNOG" id="ENOG502RZZ8">
    <property type="taxonomic scope" value="Eukaryota"/>
</dbReference>
<evidence type="ECO:0000256" key="2">
    <source>
        <dbReference type="ARBA" id="ARBA00022692"/>
    </source>
</evidence>
<reference evidence="7 8" key="2">
    <citation type="journal article" date="2012" name="Open Biol.">
        <title>Characteristics of nucleosomes and linker DNA regions on the genome of the basidiomycete Mixia osmundae revealed by mono- and dinucleosome mapping.</title>
        <authorList>
            <person name="Nishida H."/>
            <person name="Kondo S."/>
            <person name="Matsumoto T."/>
            <person name="Suzuki Y."/>
            <person name="Yoshikawa H."/>
            <person name="Taylor T.D."/>
            <person name="Sugiyama J."/>
        </authorList>
    </citation>
    <scope>NUCLEOTIDE SEQUENCE [LARGE SCALE GENOMIC DNA]</scope>
    <source>
        <strain evidence="8">CBS 9802 / IAM 14324 / JCM 22182 / KY 12970</strain>
    </source>
</reference>
<evidence type="ECO:0000256" key="5">
    <source>
        <dbReference type="SAM" id="MobiDB-lite"/>
    </source>
</evidence>
<dbReference type="PANTHER" id="PTHR38483">
    <property type="entry name" value="CHROMOSOME 1, WHOLE GENOME SHOTGUN SEQUENCE"/>
    <property type="match status" value="1"/>
</dbReference>
<dbReference type="OrthoDB" id="429183at2759"/>
<evidence type="ECO:0000256" key="6">
    <source>
        <dbReference type="SAM" id="Phobius"/>
    </source>
</evidence>
<evidence type="ECO:0000313" key="7">
    <source>
        <dbReference type="EMBL" id="GAA96119.1"/>
    </source>
</evidence>
<feature type="region of interest" description="Disordered" evidence="5">
    <location>
        <begin position="213"/>
        <end position="249"/>
    </location>
</feature>
<evidence type="ECO:0000313" key="8">
    <source>
        <dbReference type="Proteomes" id="UP000009131"/>
    </source>
</evidence>
<dbReference type="STRING" id="764103.G7DZV9"/>
<comment type="subcellular location">
    <subcellularLocation>
        <location evidence="1">Membrane</location>
        <topology evidence="1">Multi-pass membrane protein</topology>
    </subcellularLocation>
</comment>
<evidence type="ECO:0000256" key="3">
    <source>
        <dbReference type="ARBA" id="ARBA00022989"/>
    </source>
</evidence>
<evidence type="ECO:0008006" key="9">
    <source>
        <dbReference type="Google" id="ProtNLM"/>
    </source>
</evidence>
<dbReference type="InterPro" id="IPR027359">
    <property type="entry name" value="Volt_channel_dom_sf"/>
</dbReference>
<dbReference type="HOGENOM" id="CLU_086440_2_0_1"/>